<protein>
    <submittedName>
        <fullName evidence="1">Uncharacterized protein</fullName>
    </submittedName>
</protein>
<name>A0ABQ7FVG0_DUNSA</name>
<proteinExistence type="predicted"/>
<gene>
    <name evidence="1" type="ORF">DUNSADRAFT_3383</name>
</gene>
<reference evidence="1" key="1">
    <citation type="submission" date="2017-08" db="EMBL/GenBank/DDBJ databases">
        <authorList>
            <person name="Polle J.E."/>
            <person name="Barry K."/>
            <person name="Cushman J."/>
            <person name="Schmutz J."/>
            <person name="Tran D."/>
            <person name="Hathwaick L.T."/>
            <person name="Yim W.C."/>
            <person name="Jenkins J."/>
            <person name="Mckie-Krisberg Z.M."/>
            <person name="Prochnik S."/>
            <person name="Lindquist E."/>
            <person name="Dockter R.B."/>
            <person name="Adam C."/>
            <person name="Molina H."/>
            <person name="Bunkerborg J."/>
            <person name="Jin E."/>
            <person name="Buchheim M."/>
            <person name="Magnuson J."/>
        </authorList>
    </citation>
    <scope>NUCLEOTIDE SEQUENCE</scope>
    <source>
        <strain evidence="1">CCAP 19/18</strain>
    </source>
</reference>
<evidence type="ECO:0000313" key="2">
    <source>
        <dbReference type="Proteomes" id="UP000815325"/>
    </source>
</evidence>
<organism evidence="1 2">
    <name type="scientific">Dunaliella salina</name>
    <name type="common">Green alga</name>
    <name type="synonym">Protococcus salinus</name>
    <dbReference type="NCBI Taxonomy" id="3046"/>
    <lineage>
        <taxon>Eukaryota</taxon>
        <taxon>Viridiplantae</taxon>
        <taxon>Chlorophyta</taxon>
        <taxon>core chlorophytes</taxon>
        <taxon>Chlorophyceae</taxon>
        <taxon>CS clade</taxon>
        <taxon>Chlamydomonadales</taxon>
        <taxon>Dunaliellaceae</taxon>
        <taxon>Dunaliella</taxon>
    </lineage>
</organism>
<sequence>MGILDYVPQSAAEKARAWAEEVQNGLMLVWTQKLSNSTQQEQCAPAVRLLNERVTLVWAVVCLQDVRLLVPHLAKLVSPRNLETSSCVRNINM</sequence>
<accession>A0ABQ7FVG0</accession>
<dbReference type="Proteomes" id="UP000815325">
    <property type="component" value="Unassembled WGS sequence"/>
</dbReference>
<evidence type="ECO:0000313" key="1">
    <source>
        <dbReference type="EMBL" id="KAF5826369.1"/>
    </source>
</evidence>
<comment type="caution">
    <text evidence="1">The sequence shown here is derived from an EMBL/GenBank/DDBJ whole genome shotgun (WGS) entry which is preliminary data.</text>
</comment>
<keyword evidence="2" id="KW-1185">Reference proteome</keyword>
<dbReference type="EMBL" id="MU070985">
    <property type="protein sequence ID" value="KAF5826369.1"/>
    <property type="molecule type" value="Genomic_DNA"/>
</dbReference>